<feature type="transmembrane region" description="Helical" evidence="1">
    <location>
        <begin position="82"/>
        <end position="102"/>
    </location>
</feature>
<dbReference type="AlphaFoldDB" id="A0A1H2XNH1"/>
<keyword evidence="1" id="KW-0812">Transmembrane</keyword>
<organism evidence="2 3">
    <name type="scientific">Alicyclobacillus hesperidum</name>
    <dbReference type="NCBI Taxonomy" id="89784"/>
    <lineage>
        <taxon>Bacteria</taxon>
        <taxon>Bacillati</taxon>
        <taxon>Bacillota</taxon>
        <taxon>Bacilli</taxon>
        <taxon>Bacillales</taxon>
        <taxon>Alicyclobacillaceae</taxon>
        <taxon>Alicyclobacillus</taxon>
    </lineage>
</organism>
<sequence length="178" mass="21429">MHPGVFFLHLRHLFPWWSPAMLAWYGTLFFWAMEYPHRHYDEMPSIFLDPPIEVFSPWFVMFFWGCVIFYAMWFALPHTGTEFLVAFFGVPCVVGITSFFLFKWCVHILDFLENLDPWGGFSKGLTYGEWELFQDRKERRDKEQESQIWRETVNPELRKHRLIVLPGKKLVKKRGEEA</sequence>
<dbReference type="RefSeq" id="WP_074693712.1">
    <property type="nucleotide sequence ID" value="NZ_FNOJ01000023.1"/>
</dbReference>
<proteinExistence type="predicted"/>
<feature type="transmembrane region" description="Helical" evidence="1">
    <location>
        <begin position="54"/>
        <end position="76"/>
    </location>
</feature>
<protein>
    <submittedName>
        <fullName evidence="2">Uncharacterized protein</fullName>
    </submittedName>
</protein>
<keyword evidence="1" id="KW-1133">Transmembrane helix</keyword>
<name>A0A1H2XNH1_9BACL</name>
<dbReference type="Proteomes" id="UP000182589">
    <property type="component" value="Unassembled WGS sequence"/>
</dbReference>
<keyword evidence="3" id="KW-1185">Reference proteome</keyword>
<dbReference type="STRING" id="89784.SAMN04489725_12313"/>
<dbReference type="EMBL" id="FNOJ01000023">
    <property type="protein sequence ID" value="SDW94397.1"/>
    <property type="molecule type" value="Genomic_DNA"/>
</dbReference>
<evidence type="ECO:0000313" key="3">
    <source>
        <dbReference type="Proteomes" id="UP000182589"/>
    </source>
</evidence>
<gene>
    <name evidence="2" type="ORF">SAMN04489725_12313</name>
</gene>
<evidence type="ECO:0000313" key="2">
    <source>
        <dbReference type="EMBL" id="SDW94397.1"/>
    </source>
</evidence>
<accession>A0A1H2XNH1</accession>
<feature type="transmembrane region" description="Helical" evidence="1">
    <location>
        <begin position="16"/>
        <end position="33"/>
    </location>
</feature>
<evidence type="ECO:0000256" key="1">
    <source>
        <dbReference type="SAM" id="Phobius"/>
    </source>
</evidence>
<keyword evidence="1" id="KW-0472">Membrane</keyword>
<reference evidence="3" key="1">
    <citation type="submission" date="2016-10" db="EMBL/GenBank/DDBJ databases">
        <authorList>
            <person name="Varghese N."/>
        </authorList>
    </citation>
    <scope>NUCLEOTIDE SEQUENCE [LARGE SCALE GENOMIC DNA]</scope>
    <source>
        <strain evidence="3">DSM 12489</strain>
    </source>
</reference>